<evidence type="ECO:0000313" key="6">
    <source>
        <dbReference type="Proteomes" id="UP000215199"/>
    </source>
</evidence>
<evidence type="ECO:0000256" key="2">
    <source>
        <dbReference type="ARBA" id="ARBA00023125"/>
    </source>
</evidence>
<gene>
    <name evidence="5" type="ORF">CF165_45845</name>
</gene>
<name>A0A229SM49_9PSEU</name>
<dbReference type="PANTHER" id="PTHR30146">
    <property type="entry name" value="LACI-RELATED TRANSCRIPTIONAL REPRESSOR"/>
    <property type="match status" value="1"/>
</dbReference>
<keyword evidence="6" id="KW-1185">Reference proteome</keyword>
<dbReference type="PROSITE" id="PS50932">
    <property type="entry name" value="HTH_LACI_2"/>
    <property type="match status" value="1"/>
</dbReference>
<dbReference type="Pfam" id="PF13377">
    <property type="entry name" value="Peripla_BP_3"/>
    <property type="match status" value="1"/>
</dbReference>
<dbReference type="SMART" id="SM00354">
    <property type="entry name" value="HTH_LACI"/>
    <property type="match status" value="1"/>
</dbReference>
<dbReference type="InterPro" id="IPR000843">
    <property type="entry name" value="HTH_LacI"/>
</dbReference>
<dbReference type="GO" id="GO:0003700">
    <property type="term" value="F:DNA-binding transcription factor activity"/>
    <property type="evidence" value="ECO:0007669"/>
    <property type="project" value="TreeGrafter"/>
</dbReference>
<reference evidence="6" key="1">
    <citation type="submission" date="2017-07" db="EMBL/GenBank/DDBJ databases">
        <title>Comparative genome mining reveals phylogenetic distribution patterns of secondary metabolites in Amycolatopsis.</title>
        <authorList>
            <person name="Adamek M."/>
            <person name="Alanjary M."/>
            <person name="Sales-Ortells H."/>
            <person name="Goodfellow M."/>
            <person name="Bull A.T."/>
            <person name="Kalinowski J."/>
            <person name="Ziemert N."/>
        </authorList>
    </citation>
    <scope>NUCLEOTIDE SEQUENCE [LARGE SCALE GENOMIC DNA]</scope>
    <source>
        <strain evidence="6">H5</strain>
    </source>
</reference>
<evidence type="ECO:0000313" key="5">
    <source>
        <dbReference type="EMBL" id="OXM59789.1"/>
    </source>
</evidence>
<dbReference type="EMBL" id="NMUL01000070">
    <property type="protein sequence ID" value="OXM59789.1"/>
    <property type="molecule type" value="Genomic_DNA"/>
</dbReference>
<keyword evidence="1" id="KW-0805">Transcription regulation</keyword>
<proteinExistence type="predicted"/>
<sequence>MTITKRVRPATAADVAAHAGVSRATVSHILNGREERFPEETRARVRAAAAALDYRPSPAGRTLVTGRSDTIVVVMPDTTVGQNLQDALERLTTDTASIGSNVVLRFAGADPAHTATALIKLRPLAVVDFGSLDAPARRRLAAQGVPTVPNVAAMTKPADARSGAARDPQAEIADLQVGELTHRGRRQIVYASLADRRPDPYGPARYAGVKAACRRRGLSAPLSIAVPTILDAATAVVRELPADVPLGVAAYNDQVALAVLAAAAQVGRPVPGELAVTGVDATDVGQLWTPRLTTIAVDMQVFVDGVITELLAALAHTDIPRAAAAAPLLRVVTGQTT</sequence>
<dbReference type="PANTHER" id="PTHR30146:SF153">
    <property type="entry name" value="LACTOSE OPERON REPRESSOR"/>
    <property type="match status" value="1"/>
</dbReference>
<evidence type="ECO:0000259" key="4">
    <source>
        <dbReference type="PROSITE" id="PS50932"/>
    </source>
</evidence>
<dbReference type="AlphaFoldDB" id="A0A229SM49"/>
<protein>
    <submittedName>
        <fullName evidence="5">LacI family transcriptional regulator</fullName>
    </submittedName>
</protein>
<dbReference type="GO" id="GO:0000976">
    <property type="term" value="F:transcription cis-regulatory region binding"/>
    <property type="evidence" value="ECO:0007669"/>
    <property type="project" value="TreeGrafter"/>
</dbReference>
<keyword evidence="3" id="KW-0804">Transcription</keyword>
<evidence type="ECO:0000256" key="1">
    <source>
        <dbReference type="ARBA" id="ARBA00023015"/>
    </source>
</evidence>
<dbReference type="SUPFAM" id="SSF47413">
    <property type="entry name" value="lambda repressor-like DNA-binding domains"/>
    <property type="match status" value="1"/>
</dbReference>
<dbReference type="Pfam" id="PF00356">
    <property type="entry name" value="LacI"/>
    <property type="match status" value="1"/>
</dbReference>
<dbReference type="SUPFAM" id="SSF53822">
    <property type="entry name" value="Periplasmic binding protein-like I"/>
    <property type="match status" value="1"/>
</dbReference>
<comment type="caution">
    <text evidence="5">The sequence shown here is derived from an EMBL/GenBank/DDBJ whole genome shotgun (WGS) entry which is preliminary data.</text>
</comment>
<evidence type="ECO:0000256" key="3">
    <source>
        <dbReference type="ARBA" id="ARBA00023163"/>
    </source>
</evidence>
<dbReference type="InterPro" id="IPR028082">
    <property type="entry name" value="Peripla_BP_I"/>
</dbReference>
<dbReference type="RefSeq" id="WP_093953903.1">
    <property type="nucleotide sequence ID" value="NZ_NMUL01000070.1"/>
</dbReference>
<accession>A0A229SM49</accession>
<organism evidence="5 6">
    <name type="scientific">Amycolatopsis vastitatis</name>
    <dbReference type="NCBI Taxonomy" id="1905142"/>
    <lineage>
        <taxon>Bacteria</taxon>
        <taxon>Bacillati</taxon>
        <taxon>Actinomycetota</taxon>
        <taxon>Actinomycetes</taxon>
        <taxon>Pseudonocardiales</taxon>
        <taxon>Pseudonocardiaceae</taxon>
        <taxon>Amycolatopsis</taxon>
    </lineage>
</organism>
<feature type="domain" description="HTH lacI-type" evidence="4">
    <location>
        <begin position="10"/>
        <end position="65"/>
    </location>
</feature>
<dbReference type="InterPro" id="IPR046335">
    <property type="entry name" value="LacI/GalR-like_sensor"/>
</dbReference>
<keyword evidence="2" id="KW-0238">DNA-binding</keyword>
<dbReference type="Gene3D" id="3.40.50.2300">
    <property type="match status" value="1"/>
</dbReference>
<dbReference type="Gene3D" id="1.10.260.40">
    <property type="entry name" value="lambda repressor-like DNA-binding domains"/>
    <property type="match status" value="1"/>
</dbReference>
<dbReference type="InterPro" id="IPR010982">
    <property type="entry name" value="Lambda_DNA-bd_dom_sf"/>
</dbReference>
<dbReference type="Proteomes" id="UP000215199">
    <property type="component" value="Unassembled WGS sequence"/>
</dbReference>
<dbReference type="OrthoDB" id="3288692at2"/>